<dbReference type="CDD" id="cd03808">
    <property type="entry name" value="GT4_CapM-like"/>
    <property type="match status" value="1"/>
</dbReference>
<name>A0AAX2EFF4_9BACI</name>
<reference evidence="3 4" key="1">
    <citation type="submission" date="2016-10" db="EMBL/GenBank/DDBJ databases">
        <authorList>
            <person name="Varghese N."/>
            <person name="Submissions S."/>
        </authorList>
    </citation>
    <scope>NUCLEOTIDE SEQUENCE [LARGE SCALE GENOMIC DNA]</scope>
    <source>
        <strain evidence="3 4">DSM 21619</strain>
    </source>
</reference>
<evidence type="ECO:0000313" key="4">
    <source>
        <dbReference type="Proteomes" id="UP000199735"/>
    </source>
</evidence>
<sequence>MTKSIVILSNHHAYTYNFRKEIIDRFLKLEYKIYLVLPYGERVEQLKEMGCEFIDLPLDRRGMNPLTDLKLLVSYFKMLGRIRPDAVLSYTVKPNIYGGIASRLKGIPFFPNVTGLGSAVEKSGIIQKLLVSMYRFSSKNTRCIFFQNQENKLFFDNQSIPINRYRIIPGSGVNVQHFNALPYPSDNIVQFVFISRIMKEKGIEQYVEAATYIRKKYKNTRFHVLGFCEEDYEKKLEELQSKDIIYYHGMQSDVRRFLKDAHCTIHPTYYPEGMSNVLLESAASARPIITTDRAGCREVVDDNVNGYIIKQENTKDLINKIERFLKLSYEEKKNMGLNGRRKMEEEFNREIVVEAYINEIKRLES</sequence>
<evidence type="ECO:0000259" key="2">
    <source>
        <dbReference type="Pfam" id="PF13477"/>
    </source>
</evidence>
<comment type="caution">
    <text evidence="3">The sequence shown here is derived from an EMBL/GenBank/DDBJ whole genome shotgun (WGS) entry which is preliminary data.</text>
</comment>
<dbReference type="PANTHER" id="PTHR12526:SF630">
    <property type="entry name" value="GLYCOSYLTRANSFERASE"/>
    <property type="match status" value="1"/>
</dbReference>
<organism evidence="3 4">
    <name type="scientific">Terribacillus saccharophilus</name>
    <dbReference type="NCBI Taxonomy" id="361277"/>
    <lineage>
        <taxon>Bacteria</taxon>
        <taxon>Bacillati</taxon>
        <taxon>Bacillota</taxon>
        <taxon>Bacilli</taxon>
        <taxon>Bacillales</taxon>
        <taxon>Bacillaceae</taxon>
        <taxon>Terribacillus</taxon>
    </lineage>
</organism>
<dbReference type="InterPro" id="IPR001296">
    <property type="entry name" value="Glyco_trans_1"/>
</dbReference>
<dbReference type="RefSeq" id="WP_093880516.1">
    <property type="nucleotide sequence ID" value="NZ_FOCD01000002.1"/>
</dbReference>
<dbReference type="PANTHER" id="PTHR12526">
    <property type="entry name" value="GLYCOSYLTRANSFERASE"/>
    <property type="match status" value="1"/>
</dbReference>
<evidence type="ECO:0000259" key="1">
    <source>
        <dbReference type="Pfam" id="PF00534"/>
    </source>
</evidence>
<dbReference type="InterPro" id="IPR028098">
    <property type="entry name" value="Glyco_trans_4-like_N"/>
</dbReference>
<dbReference type="SUPFAM" id="SSF53756">
    <property type="entry name" value="UDP-Glycosyltransferase/glycogen phosphorylase"/>
    <property type="match status" value="1"/>
</dbReference>
<proteinExistence type="predicted"/>
<gene>
    <name evidence="3" type="ORF">SAMN04489762_1897</name>
</gene>
<feature type="domain" description="Glycosyl transferase family 1" evidence="1">
    <location>
        <begin position="190"/>
        <end position="341"/>
    </location>
</feature>
<dbReference type="Gene3D" id="3.40.50.2000">
    <property type="entry name" value="Glycogen Phosphorylase B"/>
    <property type="match status" value="2"/>
</dbReference>
<dbReference type="GO" id="GO:0016757">
    <property type="term" value="F:glycosyltransferase activity"/>
    <property type="evidence" value="ECO:0007669"/>
    <property type="project" value="InterPro"/>
</dbReference>
<dbReference type="Pfam" id="PF13477">
    <property type="entry name" value="Glyco_trans_4_2"/>
    <property type="match status" value="1"/>
</dbReference>
<accession>A0AAX2EFF4</accession>
<evidence type="ECO:0000313" key="3">
    <source>
        <dbReference type="EMBL" id="SEN29562.1"/>
    </source>
</evidence>
<dbReference type="AlphaFoldDB" id="A0AAX2EFF4"/>
<dbReference type="EMBL" id="FOCD01000002">
    <property type="protein sequence ID" value="SEN29562.1"/>
    <property type="molecule type" value="Genomic_DNA"/>
</dbReference>
<protein>
    <submittedName>
        <fullName evidence="3">Galacturonosyltransferase</fullName>
    </submittedName>
</protein>
<dbReference type="Proteomes" id="UP000199735">
    <property type="component" value="Unassembled WGS sequence"/>
</dbReference>
<feature type="domain" description="Glycosyltransferase subfamily 4-like N-terminal" evidence="2">
    <location>
        <begin position="11"/>
        <end position="148"/>
    </location>
</feature>
<dbReference type="Pfam" id="PF00534">
    <property type="entry name" value="Glycos_transf_1"/>
    <property type="match status" value="1"/>
</dbReference>